<evidence type="ECO:0008006" key="3">
    <source>
        <dbReference type="Google" id="ProtNLM"/>
    </source>
</evidence>
<evidence type="ECO:0000313" key="2">
    <source>
        <dbReference type="Proteomes" id="UP001144096"/>
    </source>
</evidence>
<accession>A0A9X2SHL3</accession>
<dbReference type="AlphaFoldDB" id="A0A9X2SHL3"/>
<keyword evidence="2" id="KW-1185">Reference proteome</keyword>
<dbReference type="Pfam" id="PF23169">
    <property type="entry name" value="HalD"/>
    <property type="match status" value="1"/>
</dbReference>
<dbReference type="Proteomes" id="UP001144096">
    <property type="component" value="Unassembled WGS sequence"/>
</dbReference>
<dbReference type="SUPFAM" id="SSF51197">
    <property type="entry name" value="Clavaminate synthase-like"/>
    <property type="match status" value="1"/>
</dbReference>
<sequence>MLRARNNFLNFGFVKAPFLVSPETKQQVAAEVERLITEHGVRRDLVFEQTGDTPRRMRNVRQHEIARYGEVVPTVYRSPELRAALGEIAGEEVLECPYEPEQCVITELVKDGDTHGWHWDDYSFALVWVIDCPPLEDGGFVQCVPRTTWNKADPQLHRQFVNQPIYSLELTPGDLYFMRTDTTLHRVYPVHNGRRLIINMGYAARRDLLKDIDHGTMDTLWEGGQ</sequence>
<protein>
    <recommendedName>
        <fullName evidence="3">Fe2OG dioxygenase domain-containing protein</fullName>
    </recommendedName>
</protein>
<gene>
    <name evidence="1" type="ORF">M8542_08505</name>
</gene>
<organism evidence="1 2">
    <name type="scientific">Amycolatopsis iheyensis</name>
    <dbReference type="NCBI Taxonomy" id="2945988"/>
    <lineage>
        <taxon>Bacteria</taxon>
        <taxon>Bacillati</taxon>
        <taxon>Actinomycetota</taxon>
        <taxon>Actinomycetes</taxon>
        <taxon>Pseudonocardiales</taxon>
        <taxon>Pseudonocardiaceae</taxon>
        <taxon>Amycolatopsis</taxon>
    </lineage>
</organism>
<comment type="caution">
    <text evidence="1">The sequence shown here is derived from an EMBL/GenBank/DDBJ whole genome shotgun (WGS) entry which is preliminary data.</text>
</comment>
<evidence type="ECO:0000313" key="1">
    <source>
        <dbReference type="EMBL" id="MCR6482857.1"/>
    </source>
</evidence>
<dbReference type="InterPro" id="IPR056470">
    <property type="entry name" value="BesD/HalB-like"/>
</dbReference>
<name>A0A9X2SHL3_9PSEU</name>
<dbReference type="Gene3D" id="2.60.120.620">
    <property type="entry name" value="q2cbj1_9rhob like domain"/>
    <property type="match status" value="1"/>
</dbReference>
<dbReference type="RefSeq" id="WP_257919476.1">
    <property type="nucleotide sequence ID" value="NZ_JAMXQV010000003.1"/>
</dbReference>
<reference evidence="1" key="1">
    <citation type="submission" date="2022-06" db="EMBL/GenBank/DDBJ databases">
        <title>Amycolatopsis iheyaensis sp. nov., a new species of the genus Amycolatopsis isolated from soil in Iheya island, Japan.</title>
        <authorList>
            <person name="Ngamcharungchit C."/>
            <person name="Kanto H."/>
            <person name="Take A."/>
            <person name="Intra B."/>
            <person name="Matsumoto A."/>
            <person name="Panbangred W."/>
            <person name="Inahashi Y."/>
        </authorList>
    </citation>
    <scope>NUCLEOTIDE SEQUENCE</scope>
    <source>
        <strain evidence="1">OK19-0408</strain>
    </source>
</reference>
<dbReference type="EMBL" id="JAMXQV010000003">
    <property type="protein sequence ID" value="MCR6482857.1"/>
    <property type="molecule type" value="Genomic_DNA"/>
</dbReference>
<proteinExistence type="predicted"/>